<reference evidence="2 3" key="1">
    <citation type="submission" date="2015-04" db="EMBL/GenBank/DDBJ databases">
        <authorList>
            <consortium name="Pathogen Informatics"/>
        </authorList>
    </citation>
    <scope>NUCLEOTIDE SEQUENCE [LARGE SCALE GENOMIC DNA]</scope>
    <source>
        <strain evidence="2 3">SGS1</strain>
    </source>
</reference>
<dbReference type="KEGG" id="prel:PRELSG_0030500"/>
<dbReference type="GeneID" id="39734236"/>
<protein>
    <submittedName>
        <fullName evidence="2">Fam-h protein</fullName>
    </submittedName>
</protein>
<proteinExistence type="predicted"/>
<feature type="transmembrane region" description="Helical" evidence="1">
    <location>
        <begin position="194"/>
        <end position="212"/>
    </location>
</feature>
<feature type="transmembrane region" description="Helical" evidence="1">
    <location>
        <begin position="46"/>
        <end position="66"/>
    </location>
</feature>
<dbReference type="VEuPathDB" id="PlasmoDB:PRELSG_0030500"/>
<organism evidence="2 3">
    <name type="scientific">Plasmodium relictum</name>
    <dbReference type="NCBI Taxonomy" id="85471"/>
    <lineage>
        <taxon>Eukaryota</taxon>
        <taxon>Sar</taxon>
        <taxon>Alveolata</taxon>
        <taxon>Apicomplexa</taxon>
        <taxon>Aconoidasida</taxon>
        <taxon>Haemosporida</taxon>
        <taxon>Plasmodiidae</taxon>
        <taxon>Plasmodium</taxon>
        <taxon>Plasmodium (Haemamoeba)</taxon>
    </lineage>
</organism>
<gene>
    <name evidence="2" type="ORF">PRELSG_0030500</name>
</gene>
<dbReference type="EMBL" id="CVMU01000327">
    <property type="protein sequence ID" value="CRG84963.1"/>
    <property type="molecule type" value="Genomic_DNA"/>
</dbReference>
<name>A0A1J1GKD8_PLARL</name>
<evidence type="ECO:0000256" key="1">
    <source>
        <dbReference type="SAM" id="Phobius"/>
    </source>
</evidence>
<keyword evidence="1" id="KW-1133">Transmembrane helix</keyword>
<keyword evidence="3" id="KW-1185">Reference proteome</keyword>
<accession>A0A1J1GKD8</accession>
<keyword evidence="1" id="KW-0812">Transmembrane</keyword>
<evidence type="ECO:0000313" key="2">
    <source>
        <dbReference type="EMBL" id="CRG84963.1"/>
    </source>
</evidence>
<feature type="transmembrane region" description="Helical" evidence="1">
    <location>
        <begin position="169"/>
        <end position="188"/>
    </location>
</feature>
<evidence type="ECO:0000313" key="3">
    <source>
        <dbReference type="Proteomes" id="UP000220158"/>
    </source>
</evidence>
<dbReference type="RefSeq" id="XP_028531207.1">
    <property type="nucleotide sequence ID" value="XM_028676167.1"/>
</dbReference>
<dbReference type="AlphaFoldDB" id="A0A1J1GKD8"/>
<dbReference type="Proteomes" id="UP000220158">
    <property type="component" value="Unassembled WGS sequence"/>
</dbReference>
<keyword evidence="1" id="KW-0472">Membrane</keyword>
<sequence>MNKKNNIILISNYRKRPIYCSHVAKSFTTTDMSTSKIYTKREKKNVLYFFIKFFVFTLSIWILQCFNNWDSCKFWNYKNDLNILDLVSKRSLAENYDTIKQTKSKLGLGEQGTIEAHLETKNEQSGIKQNIDVEKGNEVVTKDRNNKVKCNKKILSKCRSNIKLISSSFAFFLSFFLFILSIIGQFTFIPFTNYFFLLLPLSLVINSIILTHERTEIKYKNKF</sequence>